<feature type="transmembrane region" description="Helical" evidence="6">
    <location>
        <begin position="237"/>
        <end position="255"/>
    </location>
</feature>
<feature type="transmembrane region" description="Helical" evidence="6">
    <location>
        <begin position="16"/>
        <end position="37"/>
    </location>
</feature>
<dbReference type="CDD" id="cd06173">
    <property type="entry name" value="MFS_MefA_like"/>
    <property type="match status" value="1"/>
</dbReference>
<evidence type="ECO:0000313" key="7">
    <source>
        <dbReference type="EMBL" id="GCL62444.1"/>
    </source>
</evidence>
<keyword evidence="3 6" id="KW-0812">Transmembrane</keyword>
<comment type="subcellular location">
    <subcellularLocation>
        <location evidence="1">Cell membrane</location>
        <topology evidence="1">Multi-pass membrane protein</topology>
    </subcellularLocation>
</comment>
<keyword evidence="2" id="KW-1003">Cell membrane</keyword>
<dbReference type="GO" id="GO:0005886">
    <property type="term" value="C:plasma membrane"/>
    <property type="evidence" value="ECO:0007669"/>
    <property type="project" value="UniProtKB-SubCell"/>
</dbReference>
<comment type="caution">
    <text evidence="7">The sequence shown here is derived from an EMBL/GenBank/DDBJ whole genome shotgun (WGS) entry which is preliminary data.</text>
</comment>
<feature type="transmembrane region" description="Helical" evidence="6">
    <location>
        <begin position="193"/>
        <end position="217"/>
    </location>
</feature>
<feature type="transmembrane region" description="Helical" evidence="6">
    <location>
        <begin position="49"/>
        <end position="69"/>
    </location>
</feature>
<protein>
    <submittedName>
        <fullName evidence="7">MFS transporter</fullName>
    </submittedName>
</protein>
<gene>
    <name evidence="7" type="ORF">AQPW35_15250</name>
</gene>
<dbReference type="EMBL" id="BJCL01000003">
    <property type="protein sequence ID" value="GCL62444.1"/>
    <property type="molecule type" value="Genomic_DNA"/>
</dbReference>
<dbReference type="InterPro" id="IPR036259">
    <property type="entry name" value="MFS_trans_sf"/>
</dbReference>
<dbReference type="PANTHER" id="PTHR23513">
    <property type="entry name" value="INTEGRAL MEMBRANE EFFLUX PROTEIN-RELATED"/>
    <property type="match status" value="1"/>
</dbReference>
<dbReference type="InterPro" id="IPR011701">
    <property type="entry name" value="MFS"/>
</dbReference>
<dbReference type="GO" id="GO:0022857">
    <property type="term" value="F:transmembrane transporter activity"/>
    <property type="evidence" value="ECO:0007669"/>
    <property type="project" value="InterPro"/>
</dbReference>
<proteinExistence type="predicted"/>
<keyword evidence="5 6" id="KW-0472">Membrane</keyword>
<feature type="transmembrane region" description="Helical" evidence="6">
    <location>
        <begin position="128"/>
        <end position="157"/>
    </location>
</feature>
<accession>A0A480ALI6</accession>
<keyword evidence="8" id="KW-1185">Reference proteome</keyword>
<dbReference type="Proteomes" id="UP000301751">
    <property type="component" value="Unassembled WGS sequence"/>
</dbReference>
<keyword evidence="4 6" id="KW-1133">Transmembrane helix</keyword>
<feature type="transmembrane region" description="Helical" evidence="6">
    <location>
        <begin position="353"/>
        <end position="374"/>
    </location>
</feature>
<dbReference type="PANTHER" id="PTHR23513:SF11">
    <property type="entry name" value="STAPHYLOFERRIN A TRANSPORTER"/>
    <property type="match status" value="1"/>
</dbReference>
<reference evidence="8" key="1">
    <citation type="submission" date="2019-03" db="EMBL/GenBank/DDBJ databases">
        <title>Aquabacterium pictum sp.nov., the first bacteriochlorophyll a-containing freshwater bacterium in the genus Aquabacterium of the class Betaproteobacteria.</title>
        <authorList>
            <person name="Hirose S."/>
            <person name="Tank M."/>
            <person name="Hara E."/>
            <person name="Tamaki H."/>
            <person name="Takaichi S."/>
            <person name="Haruta S."/>
            <person name="Hanada S."/>
        </authorList>
    </citation>
    <scope>NUCLEOTIDE SEQUENCE [LARGE SCALE GENOMIC DNA]</scope>
    <source>
        <strain evidence="8">W35</strain>
    </source>
</reference>
<evidence type="ECO:0000256" key="1">
    <source>
        <dbReference type="ARBA" id="ARBA00004651"/>
    </source>
</evidence>
<evidence type="ECO:0000256" key="3">
    <source>
        <dbReference type="ARBA" id="ARBA00022692"/>
    </source>
</evidence>
<organism evidence="7 8">
    <name type="scientific">Pseudaquabacterium pictum</name>
    <dbReference type="NCBI Taxonomy" id="2315236"/>
    <lineage>
        <taxon>Bacteria</taxon>
        <taxon>Pseudomonadati</taxon>
        <taxon>Pseudomonadota</taxon>
        <taxon>Betaproteobacteria</taxon>
        <taxon>Burkholderiales</taxon>
        <taxon>Sphaerotilaceae</taxon>
        <taxon>Pseudaquabacterium</taxon>
    </lineage>
</organism>
<feature type="transmembrane region" description="Helical" evidence="6">
    <location>
        <begin position="291"/>
        <end position="314"/>
    </location>
</feature>
<sequence>METLILGWYVLVQTGSVLWLTAFGALQFVGTLASPLLGTLADRLGLRRVLASMRFAYAALAGVILLLAATGRLSPGAVLAVAGVAGLLRPSDIGMRTALVGATVPPQHLMAAMGISRTSMDSAKVAGALAGAGVVAAFGMVVAYAAITAIHLGGALLTLRADSGRHLPVAPVPGQAPAAPPSPWRELREGLAYIWHTPVLLAAMAVAALVNLTAFPLSGGLMPYIARDVFHLDQRGLGWLVASFAGGALAGSVLMGMVGGRLRPARTMLWGCGLWYLCLLGFVHARQPGLAMVLLAAAGAAQSISMLALSMLLLRGSDQRFRGRIMGARMLAIYPLPLGLLLAGALIPRIGYAWTAHAMLATGVLLAAAIAWAWRDALWRADAPGNLRAVPPA</sequence>
<evidence type="ECO:0000256" key="2">
    <source>
        <dbReference type="ARBA" id="ARBA00022475"/>
    </source>
</evidence>
<dbReference type="AlphaFoldDB" id="A0A480ALI6"/>
<feature type="transmembrane region" description="Helical" evidence="6">
    <location>
        <begin position="326"/>
        <end position="347"/>
    </location>
</feature>
<dbReference type="Pfam" id="PF07690">
    <property type="entry name" value="MFS_1"/>
    <property type="match status" value="1"/>
</dbReference>
<evidence type="ECO:0000256" key="5">
    <source>
        <dbReference type="ARBA" id="ARBA00023136"/>
    </source>
</evidence>
<evidence type="ECO:0000256" key="4">
    <source>
        <dbReference type="ARBA" id="ARBA00022989"/>
    </source>
</evidence>
<evidence type="ECO:0000313" key="8">
    <source>
        <dbReference type="Proteomes" id="UP000301751"/>
    </source>
</evidence>
<name>A0A480ALI6_9BURK</name>
<dbReference type="Gene3D" id="1.20.1250.20">
    <property type="entry name" value="MFS general substrate transporter like domains"/>
    <property type="match status" value="1"/>
</dbReference>
<evidence type="ECO:0000256" key="6">
    <source>
        <dbReference type="SAM" id="Phobius"/>
    </source>
</evidence>
<dbReference type="SUPFAM" id="SSF103473">
    <property type="entry name" value="MFS general substrate transporter"/>
    <property type="match status" value="1"/>
</dbReference>